<protein>
    <submittedName>
        <fullName evidence="2">Uncharacterized protein</fullName>
    </submittedName>
</protein>
<keyword evidence="3" id="KW-1185">Reference proteome</keyword>
<organism evidence="2 3">
    <name type="scientific">Dissostichus mawsoni</name>
    <name type="common">Antarctic cod</name>
    <dbReference type="NCBI Taxonomy" id="36200"/>
    <lineage>
        <taxon>Eukaryota</taxon>
        <taxon>Metazoa</taxon>
        <taxon>Chordata</taxon>
        <taxon>Craniata</taxon>
        <taxon>Vertebrata</taxon>
        <taxon>Euteleostomi</taxon>
        <taxon>Actinopterygii</taxon>
        <taxon>Neopterygii</taxon>
        <taxon>Teleostei</taxon>
        <taxon>Neoteleostei</taxon>
        <taxon>Acanthomorphata</taxon>
        <taxon>Eupercaria</taxon>
        <taxon>Perciformes</taxon>
        <taxon>Notothenioidei</taxon>
        <taxon>Nototheniidae</taxon>
        <taxon>Dissostichus</taxon>
    </lineage>
</organism>
<dbReference type="AlphaFoldDB" id="A0A7J5ZDW0"/>
<proteinExistence type="predicted"/>
<reference evidence="2 3" key="1">
    <citation type="submission" date="2020-03" db="EMBL/GenBank/DDBJ databases">
        <title>Dissostichus mawsoni Genome sequencing and assembly.</title>
        <authorList>
            <person name="Park H."/>
        </authorList>
    </citation>
    <scope>NUCLEOTIDE SEQUENCE [LARGE SCALE GENOMIC DNA]</scope>
    <source>
        <strain evidence="2">DM0001</strain>
        <tissue evidence="2">Muscle</tissue>
    </source>
</reference>
<feature type="region of interest" description="Disordered" evidence="1">
    <location>
        <begin position="176"/>
        <end position="203"/>
    </location>
</feature>
<accession>A0A7J5ZDW0</accession>
<dbReference type="Proteomes" id="UP000518266">
    <property type="component" value="Unassembled WGS sequence"/>
</dbReference>
<comment type="caution">
    <text evidence="2">The sequence shown here is derived from an EMBL/GenBank/DDBJ whole genome shotgun (WGS) entry which is preliminary data.</text>
</comment>
<sequence>MSLILSLQMKLLKEKRLSWMIRMLGRRHSSSCLEASRCCWHFGQYLQNRQSVDMNHCSTSPCSPGKYKHYSENKDPYHASSGASTSGLVKRLRHCSRVKCPALAVSLREPGSSSYSSSLELTSTYSFRRSLFFHTSSRVASSGRWSREQQEAEEIGSENPESAVRVVEREFWEETGSPRRGALRPERTLLGPQAAGGGSPDPDQLLLHCCHPQPHPRTQGPQESLLALGTTLSLAMSLESTSKQNSMSEEDTVSREWDRRNMRWKRFFPT</sequence>
<name>A0A7J5ZDW0_DISMA</name>
<dbReference type="EMBL" id="JAAKFY010000002">
    <property type="protein sequence ID" value="KAF3860005.1"/>
    <property type="molecule type" value="Genomic_DNA"/>
</dbReference>
<evidence type="ECO:0000313" key="2">
    <source>
        <dbReference type="EMBL" id="KAF3860005.1"/>
    </source>
</evidence>
<evidence type="ECO:0000313" key="3">
    <source>
        <dbReference type="Proteomes" id="UP000518266"/>
    </source>
</evidence>
<evidence type="ECO:0000256" key="1">
    <source>
        <dbReference type="SAM" id="MobiDB-lite"/>
    </source>
</evidence>
<gene>
    <name evidence="2" type="ORF">F7725_000260</name>
</gene>